<keyword evidence="1" id="KW-0812">Transmembrane</keyword>
<keyword evidence="1" id="KW-0472">Membrane</keyword>
<feature type="transmembrane region" description="Helical" evidence="1">
    <location>
        <begin position="45"/>
        <end position="64"/>
    </location>
</feature>
<gene>
    <name evidence="2" type="ORF">HCT14_08595</name>
</gene>
<feature type="transmembrane region" description="Helical" evidence="1">
    <location>
        <begin position="107"/>
        <end position="125"/>
    </location>
</feature>
<dbReference type="RefSeq" id="WP_167701189.1">
    <property type="nucleotide sequence ID" value="NZ_CP118178.1"/>
</dbReference>
<proteinExistence type="predicted"/>
<feature type="transmembrane region" description="Helical" evidence="1">
    <location>
        <begin position="84"/>
        <end position="101"/>
    </location>
</feature>
<comment type="caution">
    <text evidence="2">The sequence shown here is derived from an EMBL/GenBank/DDBJ whole genome shotgun (WGS) entry which is preliminary data.</text>
</comment>
<reference evidence="2 3" key="1">
    <citation type="submission" date="2020-03" db="EMBL/GenBank/DDBJ databases">
        <title>Spirochaetal bacteria isolated from arthropods constitute a novel genus Entomospira genus novum within the order Spirochaetales.</title>
        <authorList>
            <person name="Grana-Miraglia L."/>
            <person name="Sikutova S."/>
            <person name="Fingerle V."/>
            <person name="Sing A."/>
            <person name="Castillo-Ramirez S."/>
            <person name="Margos G."/>
            <person name="Rudolf I."/>
        </authorList>
    </citation>
    <scope>NUCLEOTIDE SEQUENCE [LARGE SCALE GENOMIC DNA]</scope>
    <source>
        <strain evidence="2 3">BR193</strain>
    </source>
</reference>
<dbReference type="EMBL" id="JAATLJ010000005">
    <property type="protein sequence ID" value="NIZ41567.1"/>
    <property type="molecule type" value="Genomic_DNA"/>
</dbReference>
<accession>A0A968KTL1</accession>
<dbReference type="Proteomes" id="UP000711995">
    <property type="component" value="Unassembled WGS sequence"/>
</dbReference>
<name>A0A968KTL1_9SPIO</name>
<sequence length="192" mass="22438">MSNLFKSAMFITSFLPLWITIFIQNAAILIESKIQLAKLFYTTEFIVIVIVAITNIVAIILVFYGIKIASQEPTSFVIKEIKPLKTITSEYLLAYVLPLFVFDFSNLVRIIQFFVYFLLLMILSIRNNNVYANIILELKGYKFYECILSYNNSVNRNYIVISNDNDFMIKENTWKRFSKLAPDVYLFHSETE</sequence>
<keyword evidence="3" id="KW-1185">Reference proteome</keyword>
<protein>
    <submittedName>
        <fullName evidence="2">Uncharacterized protein</fullName>
    </submittedName>
</protein>
<evidence type="ECO:0000313" key="2">
    <source>
        <dbReference type="EMBL" id="NIZ41567.1"/>
    </source>
</evidence>
<organism evidence="2 3">
    <name type="scientific">Entomospira entomophila</name>
    <dbReference type="NCBI Taxonomy" id="2719988"/>
    <lineage>
        <taxon>Bacteria</taxon>
        <taxon>Pseudomonadati</taxon>
        <taxon>Spirochaetota</taxon>
        <taxon>Spirochaetia</taxon>
        <taxon>Spirochaetales</taxon>
        <taxon>Spirochaetaceae</taxon>
        <taxon>Entomospira</taxon>
    </lineage>
</organism>
<dbReference type="AlphaFoldDB" id="A0A968KTL1"/>
<evidence type="ECO:0000256" key="1">
    <source>
        <dbReference type="SAM" id="Phobius"/>
    </source>
</evidence>
<evidence type="ECO:0000313" key="3">
    <source>
        <dbReference type="Proteomes" id="UP000711995"/>
    </source>
</evidence>
<keyword evidence="1" id="KW-1133">Transmembrane helix</keyword>